<sequence length="234" mass="24689">MINLNTAEEIIAFIKNSQKRTPVKAYINGDMANIETSAKIFRGNGSYILIGESDEINRVLEKYRDNITDFYIENDRRNSGVPTLDYRNINARIEPGAIIRDKVTIGNNAVIMMGAVINIGAVIGDNTMIDMGAVLGGRATVGKNCHIGAGAVLAGVVEPPSAKPVVVEDGVLVGANAVIIEGVKIGTGAVVGAGAVVIEDVPAGAVVIGNPARIVKNVDEKTLEKTQLVDDLRK</sequence>
<dbReference type="Pfam" id="PF08503">
    <property type="entry name" value="DapH_N"/>
    <property type="match status" value="1"/>
</dbReference>
<proteinExistence type="inferred from homology"/>
<evidence type="ECO:0000256" key="5">
    <source>
        <dbReference type="ARBA" id="ARBA00023154"/>
    </source>
</evidence>
<dbReference type="InterPro" id="IPR001451">
    <property type="entry name" value="Hexapep"/>
</dbReference>
<dbReference type="InterPro" id="IPR050179">
    <property type="entry name" value="Trans_hexapeptide_repeat"/>
</dbReference>
<evidence type="ECO:0000256" key="7">
    <source>
        <dbReference type="NCBIfam" id="TIGR03532"/>
    </source>
</evidence>
<dbReference type="Pfam" id="PF14602">
    <property type="entry name" value="Hexapep_2"/>
    <property type="match status" value="1"/>
</dbReference>
<keyword evidence="6" id="KW-0012">Acyltransferase</keyword>
<dbReference type="Gene3D" id="2.160.10.10">
    <property type="entry name" value="Hexapeptide repeat proteins"/>
    <property type="match status" value="1"/>
</dbReference>
<keyword evidence="10" id="KW-1185">Reference proteome</keyword>
<dbReference type="RefSeq" id="WP_005950767.1">
    <property type="nucleotide sequence ID" value="NZ_CP028103.1"/>
</dbReference>
<evidence type="ECO:0000259" key="8">
    <source>
        <dbReference type="Pfam" id="PF08503"/>
    </source>
</evidence>
<keyword evidence="5" id="KW-0457">Lysine biosynthesis</keyword>
<evidence type="ECO:0000313" key="10">
    <source>
        <dbReference type="Proteomes" id="UP000241238"/>
    </source>
</evidence>
<evidence type="ECO:0000256" key="2">
    <source>
        <dbReference type="ARBA" id="ARBA00022679"/>
    </source>
</evidence>
<dbReference type="InterPro" id="IPR018357">
    <property type="entry name" value="Hexapep_transf_CS"/>
</dbReference>
<name>A0ABN5JKE9_FUSVA</name>
<keyword evidence="1" id="KW-0028">Amino-acid biosynthesis</keyword>
<organism evidence="9 10">
    <name type="scientific">Fusobacterium varium ATCC 27725</name>
    <dbReference type="NCBI Taxonomy" id="469618"/>
    <lineage>
        <taxon>Bacteria</taxon>
        <taxon>Fusobacteriati</taxon>
        <taxon>Fusobacteriota</taxon>
        <taxon>Fusobacteriia</taxon>
        <taxon>Fusobacteriales</taxon>
        <taxon>Fusobacteriaceae</taxon>
        <taxon>Fusobacterium</taxon>
    </lineage>
</organism>
<dbReference type="Gene3D" id="3.30.70.250">
    <property type="entry name" value="Malonyl-CoA ACP transacylase, ACP-binding"/>
    <property type="match status" value="1"/>
</dbReference>
<dbReference type="Pfam" id="PF00132">
    <property type="entry name" value="Hexapep"/>
    <property type="match status" value="1"/>
</dbReference>
<dbReference type="HAMAP" id="MF_01691">
    <property type="entry name" value="DapH"/>
    <property type="match status" value="1"/>
</dbReference>
<gene>
    <name evidence="9" type="primary">dapD</name>
    <name evidence="9" type="ORF">C4N18_07435</name>
</gene>
<dbReference type="PANTHER" id="PTHR43300">
    <property type="entry name" value="ACETYLTRANSFERASE"/>
    <property type="match status" value="1"/>
</dbReference>
<dbReference type="InterPro" id="IPR011004">
    <property type="entry name" value="Trimer_LpxA-like_sf"/>
</dbReference>
<evidence type="ECO:0000256" key="6">
    <source>
        <dbReference type="ARBA" id="ARBA00023315"/>
    </source>
</evidence>
<dbReference type="EC" id="2.3.1.89" evidence="7"/>
<dbReference type="InterPro" id="IPR013710">
    <property type="entry name" value="DapH_N"/>
</dbReference>
<keyword evidence="4" id="KW-0220">Diaminopimelate biosynthesis</keyword>
<dbReference type="NCBIfam" id="TIGR03532">
    <property type="entry name" value="DapD_Ac"/>
    <property type="match status" value="1"/>
</dbReference>
<dbReference type="SUPFAM" id="SSF51161">
    <property type="entry name" value="Trimeric LpxA-like enzymes"/>
    <property type="match status" value="1"/>
</dbReference>
<keyword evidence="2" id="KW-0808">Transferase</keyword>
<feature type="domain" description="2,3,4,5-tetrahydropyridine-2,6-dicarboxylate N-acetyltransferase N-terminal" evidence="8">
    <location>
        <begin position="6"/>
        <end position="85"/>
    </location>
</feature>
<evidence type="ECO:0000256" key="3">
    <source>
        <dbReference type="ARBA" id="ARBA00022737"/>
    </source>
</evidence>
<accession>A0ABN5JKE9</accession>
<dbReference type="GeneID" id="77467823"/>
<reference evidence="10" key="1">
    <citation type="journal article" date="2018" name="MSphere">
        <title>Fusobacterium Genomics Using MinION and Illumina Sequencing Enables Genome Completion and Correction.</title>
        <authorList>
            <person name="Todd S.M."/>
            <person name="Settlage R.E."/>
            <person name="Lahmers K.K."/>
            <person name="Slade D.J."/>
        </authorList>
    </citation>
    <scope>NUCLEOTIDE SEQUENCE [LARGE SCALE GENOMIC DNA]</scope>
    <source>
        <strain evidence="10">ATCC 27725</strain>
    </source>
</reference>
<dbReference type="InterPro" id="IPR019873">
    <property type="entry name" value="DapH"/>
</dbReference>
<dbReference type="EMBL" id="CP028103">
    <property type="protein sequence ID" value="AVQ31052.1"/>
    <property type="molecule type" value="Genomic_DNA"/>
</dbReference>
<protein>
    <recommendedName>
        <fullName evidence="7">2,3,4,5-tetrahydropyridine-2,6-dicarboxylate N-acetyltransferase</fullName>
        <ecNumber evidence="7">2.3.1.89</ecNumber>
    </recommendedName>
</protein>
<dbReference type="Proteomes" id="UP000241238">
    <property type="component" value="Chromosome"/>
</dbReference>
<keyword evidence="3" id="KW-0677">Repeat</keyword>
<dbReference type="PANTHER" id="PTHR43300:SF10">
    <property type="entry name" value="2,3,4,5-TETRAHYDROPYRIDINE-2,6-DICARBOXYLATE N-ACETYLTRANSFERASE"/>
    <property type="match status" value="1"/>
</dbReference>
<evidence type="ECO:0000256" key="1">
    <source>
        <dbReference type="ARBA" id="ARBA00022605"/>
    </source>
</evidence>
<dbReference type="PROSITE" id="PS00101">
    <property type="entry name" value="HEXAPEP_TRANSFERASES"/>
    <property type="match status" value="1"/>
</dbReference>
<evidence type="ECO:0000313" key="9">
    <source>
        <dbReference type="EMBL" id="AVQ31052.1"/>
    </source>
</evidence>
<evidence type="ECO:0000256" key="4">
    <source>
        <dbReference type="ARBA" id="ARBA00022915"/>
    </source>
</evidence>